<comment type="caution">
    <text evidence="2">The sequence shown here is derived from an EMBL/GenBank/DDBJ whole genome shotgun (WGS) entry which is preliminary data.</text>
</comment>
<evidence type="ECO:0000313" key="2">
    <source>
        <dbReference type="EMBL" id="TRX87961.1"/>
    </source>
</evidence>
<sequence length="494" mass="57457">TQSRFYSSKVRKNLLEGLRVFRLANQERTLWVDALCINQEDRDERSQQVGLMGLIFWLAECVLIWLGRDERRIAGETFNYMQPISWGYFHSKDPNHKRPRSSAETEALDARIWSGIKELYRNPWFERVWVQQEIGLAKKARFFWGEANCCHHDVLGFDLWLEQAGQLPVKRFNIDRGVLRGTRSHWISYGRSTREAWGDDRINFMTLRPFLATLIEGAHCKATDPRDHIYAFLGHPSARRQYAYRPEQQINYLKLIEEARETLVQPDYSKTVDEVYLETAVALFSQQRDMRVLGAVRHTEESLARDYPSWVPRWDAIRDQRPIGAIPFDSYPGVVLENFPATWKIDRRPPTDCIRASCTVSGLVYQVIDRLFDFNDGSAWMQQHIRGRRFFRTKSEQDGIAPSVARPGDMIVLVLVSYAPCILRHVEGEEYKFIGTCHVYGIMDRMSQISMMRSKHLSIANDDVEGILRGEFTGKKVMGLQVLLRDSVEAHTRC</sequence>
<evidence type="ECO:0000259" key="1">
    <source>
        <dbReference type="Pfam" id="PF06985"/>
    </source>
</evidence>
<dbReference type="InterPro" id="IPR010730">
    <property type="entry name" value="HET"/>
</dbReference>
<dbReference type="EMBL" id="VFLP01000106">
    <property type="protein sequence ID" value="TRX87961.1"/>
    <property type="molecule type" value="Genomic_DNA"/>
</dbReference>
<reference evidence="3" key="1">
    <citation type="submission" date="2019-06" db="EMBL/GenBank/DDBJ databases">
        <title>Draft genome sequence of the griseofulvin-producing fungus Xylaria cubensis strain G536.</title>
        <authorList>
            <person name="Mead M.E."/>
            <person name="Raja H.A."/>
            <person name="Steenwyk J.L."/>
            <person name="Knowles S.L."/>
            <person name="Oberlies N.H."/>
            <person name="Rokas A."/>
        </authorList>
    </citation>
    <scope>NUCLEOTIDE SEQUENCE [LARGE SCALE GENOMIC DNA]</scope>
    <source>
        <strain evidence="3">G536</strain>
    </source>
</reference>
<evidence type="ECO:0000313" key="3">
    <source>
        <dbReference type="Proteomes" id="UP000319160"/>
    </source>
</evidence>
<organism evidence="2 3">
    <name type="scientific">Xylaria flabelliformis</name>
    <dbReference type="NCBI Taxonomy" id="2512241"/>
    <lineage>
        <taxon>Eukaryota</taxon>
        <taxon>Fungi</taxon>
        <taxon>Dikarya</taxon>
        <taxon>Ascomycota</taxon>
        <taxon>Pezizomycotina</taxon>
        <taxon>Sordariomycetes</taxon>
        <taxon>Xylariomycetidae</taxon>
        <taxon>Xylariales</taxon>
        <taxon>Xylariaceae</taxon>
        <taxon>Xylaria</taxon>
    </lineage>
</organism>
<dbReference type="PANTHER" id="PTHR24148:SF64">
    <property type="entry name" value="HETEROKARYON INCOMPATIBILITY DOMAIN-CONTAINING PROTEIN"/>
    <property type="match status" value="1"/>
</dbReference>
<accession>A0A553HJ36</accession>
<protein>
    <recommendedName>
        <fullName evidence="1">Heterokaryon incompatibility domain-containing protein</fullName>
    </recommendedName>
</protein>
<name>A0A553HJ36_9PEZI</name>
<dbReference type="Proteomes" id="UP000319160">
    <property type="component" value="Unassembled WGS sequence"/>
</dbReference>
<dbReference type="Pfam" id="PF06985">
    <property type="entry name" value="HET"/>
    <property type="match status" value="1"/>
</dbReference>
<dbReference type="InterPro" id="IPR052895">
    <property type="entry name" value="HetReg/Transcr_Mod"/>
</dbReference>
<feature type="non-terminal residue" evidence="2">
    <location>
        <position position="1"/>
    </location>
</feature>
<gene>
    <name evidence="2" type="ORF">FHL15_011134</name>
</gene>
<dbReference type="PANTHER" id="PTHR24148">
    <property type="entry name" value="ANKYRIN REPEAT DOMAIN-CONTAINING PROTEIN 39 HOMOLOG-RELATED"/>
    <property type="match status" value="1"/>
</dbReference>
<dbReference type="OrthoDB" id="194358at2759"/>
<feature type="domain" description="Heterokaryon incompatibility" evidence="1">
    <location>
        <begin position="8"/>
        <end position="133"/>
    </location>
</feature>
<keyword evidence="3" id="KW-1185">Reference proteome</keyword>
<dbReference type="AlphaFoldDB" id="A0A553HJ36"/>
<proteinExistence type="predicted"/>